<keyword evidence="3" id="KW-1185">Reference proteome</keyword>
<evidence type="ECO:0000259" key="1">
    <source>
        <dbReference type="Pfam" id="PF13577"/>
    </source>
</evidence>
<evidence type="ECO:0000313" key="2">
    <source>
        <dbReference type="EMBL" id="GAA4975623.1"/>
    </source>
</evidence>
<accession>A0ABP9HQK4</accession>
<protein>
    <submittedName>
        <fullName evidence="2">Nuclear transport factor 2 family protein</fullName>
    </submittedName>
</protein>
<dbReference type="EMBL" id="BAABHS010000017">
    <property type="protein sequence ID" value="GAA4975623.1"/>
    <property type="molecule type" value="Genomic_DNA"/>
</dbReference>
<dbReference type="RefSeq" id="WP_345677717.1">
    <property type="nucleotide sequence ID" value="NZ_BAABHS010000017.1"/>
</dbReference>
<proteinExistence type="predicted"/>
<dbReference type="InterPro" id="IPR037401">
    <property type="entry name" value="SnoaL-like"/>
</dbReference>
<organism evidence="2 3">
    <name type="scientific">Yinghuangia aomiensis</name>
    <dbReference type="NCBI Taxonomy" id="676205"/>
    <lineage>
        <taxon>Bacteria</taxon>
        <taxon>Bacillati</taxon>
        <taxon>Actinomycetota</taxon>
        <taxon>Actinomycetes</taxon>
        <taxon>Kitasatosporales</taxon>
        <taxon>Streptomycetaceae</taxon>
        <taxon>Yinghuangia</taxon>
    </lineage>
</organism>
<sequence>MSTPTDRRDAEYAAMRLPLLYARGIDRRDWALVRSCFADDAFVDGSRAALPIDAYLEQLRPGVEFFPVTMHFMGNQLADVDDATGDVHIETYAVAYHFKAEPAGTEHPENLVVGVRYHDHVARTAAGWRIVRRAVSGDWRQGPYPHLG</sequence>
<gene>
    <name evidence="2" type="ORF">GCM10023205_48180</name>
</gene>
<comment type="caution">
    <text evidence="2">The sequence shown here is derived from an EMBL/GenBank/DDBJ whole genome shotgun (WGS) entry which is preliminary data.</text>
</comment>
<dbReference type="SUPFAM" id="SSF54427">
    <property type="entry name" value="NTF2-like"/>
    <property type="match status" value="1"/>
</dbReference>
<evidence type="ECO:0000313" key="3">
    <source>
        <dbReference type="Proteomes" id="UP001500466"/>
    </source>
</evidence>
<feature type="domain" description="SnoaL-like" evidence="1">
    <location>
        <begin position="14"/>
        <end position="133"/>
    </location>
</feature>
<reference evidence="3" key="1">
    <citation type="journal article" date="2019" name="Int. J. Syst. Evol. Microbiol.">
        <title>The Global Catalogue of Microorganisms (GCM) 10K type strain sequencing project: providing services to taxonomists for standard genome sequencing and annotation.</title>
        <authorList>
            <consortium name="The Broad Institute Genomics Platform"/>
            <consortium name="The Broad Institute Genome Sequencing Center for Infectious Disease"/>
            <person name="Wu L."/>
            <person name="Ma J."/>
        </authorList>
    </citation>
    <scope>NUCLEOTIDE SEQUENCE [LARGE SCALE GENOMIC DNA]</scope>
    <source>
        <strain evidence="3">JCM 17986</strain>
    </source>
</reference>
<dbReference type="Pfam" id="PF13577">
    <property type="entry name" value="SnoaL_4"/>
    <property type="match status" value="1"/>
</dbReference>
<dbReference type="InterPro" id="IPR032710">
    <property type="entry name" value="NTF2-like_dom_sf"/>
</dbReference>
<name>A0ABP9HQK4_9ACTN</name>
<dbReference type="Proteomes" id="UP001500466">
    <property type="component" value="Unassembled WGS sequence"/>
</dbReference>
<dbReference type="Gene3D" id="3.10.450.50">
    <property type="match status" value="1"/>
</dbReference>